<dbReference type="KEGG" id="efr:EFREU_v1c01290"/>
<sequence length="553" mass="62805">MTKLLLLLTASLGPAQIVPLLVTNNQHQNQIADDTPFQDSQLNVYTTKMESGIVNSIAASLNNLFRHKNSFSNSQMEIQQKLQEITGNSKEINLSGYEKQVEEWINDLGDYTRYFTFGVEKVSVDLLTDENLAKTLLYSIGWKRQPIILQSKSTSFLVMGYMHNTLFVTNHDNYDRVYLDSDQVIKELLSDEGNEIFIIADKNALRTLKGQPRVADEIALIKQETSYYHFTAALLSLLKGYHKTGNQTEVYKWLRQITNTPDDVEGIVIRDQEISDIINSQTSANFGTFNLGEGFGIMRDEIVAFNKSIEESLNKGNPLILTNQAHSFVISEITINQEDPWKTMITGMNPEKGEMVTVSCQRLTWFNRENSYLIGEKEAISQNINIKNTEVAIEQKVVEMSNLEGGLDTIAFESQINLTTLTSIPDVPKIKQKIVSFELPDFSAQIFKINGSTEEKRGLTIETTNFPDADVEHWKSETKQVFDFEDRTSKEKIRTWVKYRVIINQDWLGDLTLTIQVLVGAEVTINGVHHDNEQRLLGKVTLDSGKIVKLNRQ</sequence>
<name>A0A2K8NRJ6_9MOLU</name>
<dbReference type="RefSeq" id="WP_100609116.1">
    <property type="nucleotide sequence ID" value="NZ_CP024962.1"/>
</dbReference>
<gene>
    <name evidence="1" type="ORF">EFREU_v1c01290</name>
</gene>
<dbReference type="Proteomes" id="UP000232222">
    <property type="component" value="Chromosome"/>
</dbReference>
<dbReference type="AlphaFoldDB" id="A0A2K8NRJ6"/>
<reference evidence="1 2" key="1">
    <citation type="submission" date="2017-11" db="EMBL/GenBank/DDBJ databases">
        <title>Genome sequence of Entomoplasma freundtii BARC 318 (ATCC 51999).</title>
        <authorList>
            <person name="Lo W.-S."/>
            <person name="Gasparich G.E."/>
            <person name="Kuo C.-H."/>
        </authorList>
    </citation>
    <scope>NUCLEOTIDE SEQUENCE [LARGE SCALE GENOMIC DNA]</scope>
    <source>
        <strain evidence="1 2">BARC 318</strain>
    </source>
</reference>
<evidence type="ECO:0000313" key="1">
    <source>
        <dbReference type="EMBL" id="ATZ16156.1"/>
    </source>
</evidence>
<accession>A0A2K8NRJ6</accession>
<protein>
    <submittedName>
        <fullName evidence="1">Uncharacterized protein</fullName>
    </submittedName>
</protein>
<organism evidence="1 2">
    <name type="scientific">Entomoplasma freundtii</name>
    <dbReference type="NCBI Taxonomy" id="74700"/>
    <lineage>
        <taxon>Bacteria</taxon>
        <taxon>Bacillati</taxon>
        <taxon>Mycoplasmatota</taxon>
        <taxon>Mollicutes</taxon>
        <taxon>Entomoplasmatales</taxon>
        <taxon>Entomoplasmataceae</taxon>
        <taxon>Entomoplasma</taxon>
    </lineage>
</organism>
<keyword evidence="2" id="KW-1185">Reference proteome</keyword>
<evidence type="ECO:0000313" key="2">
    <source>
        <dbReference type="Proteomes" id="UP000232222"/>
    </source>
</evidence>
<dbReference type="EMBL" id="CP024962">
    <property type="protein sequence ID" value="ATZ16156.1"/>
    <property type="molecule type" value="Genomic_DNA"/>
</dbReference>
<proteinExistence type="predicted"/>